<keyword evidence="10 23" id="KW-0436">Ligase</keyword>
<dbReference type="Pfam" id="PF02875">
    <property type="entry name" value="Mur_ligase_C"/>
    <property type="match status" value="1"/>
</dbReference>
<evidence type="ECO:0000256" key="22">
    <source>
        <dbReference type="ARBA" id="ARBA00049161"/>
    </source>
</evidence>
<evidence type="ECO:0000256" key="5">
    <source>
        <dbReference type="ARBA" id="ARBA00008276"/>
    </source>
</evidence>
<evidence type="ECO:0000256" key="2">
    <source>
        <dbReference type="ARBA" id="ARBA00002714"/>
    </source>
</evidence>
<dbReference type="PANTHER" id="PTHR11136">
    <property type="entry name" value="FOLYLPOLYGLUTAMATE SYNTHASE-RELATED"/>
    <property type="match status" value="1"/>
</dbReference>
<dbReference type="GO" id="GO:0046656">
    <property type="term" value="P:folic acid biosynthetic process"/>
    <property type="evidence" value="ECO:0007669"/>
    <property type="project" value="UniProtKB-KW"/>
</dbReference>
<comment type="function">
    <text evidence="2">Functions in two distinct reactions of the de novo folate biosynthetic pathway. Catalyzes the addition of a glutamate residue to dihydropteroate (7,8-dihydropteroate or H2Pte) to form dihydrofolate (7,8-dihydrofolate monoglutamate or H2Pte-Glu). Also catalyzes successive additions of L-glutamate to tetrahydrofolate or 10-formyltetrahydrofolate or 5,10-methylenetetrahydrofolate, leading to folylpolyglutamate derivatives.</text>
</comment>
<evidence type="ECO:0000256" key="13">
    <source>
        <dbReference type="ARBA" id="ARBA00022840"/>
    </source>
</evidence>
<accession>A0AAE6UNP6</accession>
<keyword evidence="13 23" id="KW-0067">ATP-binding</keyword>
<dbReference type="GO" id="GO:0005524">
    <property type="term" value="F:ATP binding"/>
    <property type="evidence" value="ECO:0007669"/>
    <property type="project" value="UniProtKB-KW"/>
</dbReference>
<dbReference type="SUPFAM" id="SSF53244">
    <property type="entry name" value="MurD-like peptide ligases, peptide-binding domain"/>
    <property type="match status" value="1"/>
</dbReference>
<protein>
    <recommendedName>
        <fullName evidence="9">Dihydrofolate synthase/folylpolyglutamate synthase</fullName>
        <ecNumber evidence="7">6.3.2.12</ecNumber>
        <ecNumber evidence="8">6.3.2.17</ecNumber>
    </recommendedName>
    <alternativeName>
        <fullName evidence="18">Folylpoly-gamma-glutamate synthetase-dihydrofolate synthetase</fullName>
    </alternativeName>
    <alternativeName>
        <fullName evidence="16">Folylpolyglutamate synthetase</fullName>
    </alternativeName>
    <alternativeName>
        <fullName evidence="17">Tetrahydrofolylpolyglutamate synthase</fullName>
    </alternativeName>
</protein>
<comment type="similarity">
    <text evidence="5 23">Belongs to the folylpolyglutamate synthase family.</text>
</comment>
<dbReference type="RefSeq" id="WP_122356474.1">
    <property type="nucleotide sequence ID" value="NZ_CP046441.1"/>
</dbReference>
<dbReference type="EC" id="6.3.2.17" evidence="8"/>
<comment type="subunit">
    <text evidence="6">Monomer.</text>
</comment>
<dbReference type="InterPro" id="IPR036615">
    <property type="entry name" value="Mur_ligase_C_dom_sf"/>
</dbReference>
<evidence type="ECO:0000256" key="7">
    <source>
        <dbReference type="ARBA" id="ARBA00013023"/>
    </source>
</evidence>
<keyword evidence="12 23" id="KW-0547">Nucleotide-binding</keyword>
<dbReference type="GO" id="GO:0008841">
    <property type="term" value="F:dihydrofolate synthase activity"/>
    <property type="evidence" value="ECO:0007669"/>
    <property type="project" value="UniProtKB-EC"/>
</dbReference>
<name>A0AAE6UNP6_9PSED</name>
<evidence type="ECO:0000256" key="18">
    <source>
        <dbReference type="ARBA" id="ARBA00032510"/>
    </source>
</evidence>
<evidence type="ECO:0000256" key="23">
    <source>
        <dbReference type="PIRNR" id="PIRNR001563"/>
    </source>
</evidence>
<dbReference type="AlphaFoldDB" id="A0AAE6UNP6"/>
<evidence type="ECO:0000256" key="16">
    <source>
        <dbReference type="ARBA" id="ARBA00030048"/>
    </source>
</evidence>
<keyword evidence="15" id="KW-0289">Folate biosynthesis</keyword>
<comment type="pathway">
    <text evidence="3">Cofactor biosynthesis; tetrahydrofolate biosynthesis; 7,8-dihydrofolate from 2-amino-4-hydroxy-6-hydroxymethyl-7,8-dihydropteridine diphosphate and 4-aminobenzoate: step 2/2.</text>
</comment>
<dbReference type="InterPro" id="IPR036565">
    <property type="entry name" value="Mur-like_cat_sf"/>
</dbReference>
<dbReference type="GO" id="GO:0005737">
    <property type="term" value="C:cytoplasm"/>
    <property type="evidence" value="ECO:0007669"/>
    <property type="project" value="TreeGrafter"/>
</dbReference>
<evidence type="ECO:0000256" key="1">
    <source>
        <dbReference type="ARBA" id="ARBA00001946"/>
    </source>
</evidence>
<evidence type="ECO:0000256" key="11">
    <source>
        <dbReference type="ARBA" id="ARBA00022723"/>
    </source>
</evidence>
<feature type="domain" description="Mur ligase C-terminal" evidence="24">
    <location>
        <begin position="297"/>
        <end position="410"/>
    </location>
</feature>
<dbReference type="Gene3D" id="3.40.1190.10">
    <property type="entry name" value="Mur-like, catalytic domain"/>
    <property type="match status" value="1"/>
</dbReference>
<feature type="domain" description="Mur ligase central" evidence="25">
    <location>
        <begin position="47"/>
        <end position="187"/>
    </location>
</feature>
<evidence type="ECO:0000313" key="26">
    <source>
        <dbReference type="EMBL" id="QGT82796.1"/>
    </source>
</evidence>
<comment type="cofactor">
    <cofactor evidence="1">
        <name>Mg(2+)</name>
        <dbReference type="ChEBI" id="CHEBI:18420"/>
    </cofactor>
</comment>
<dbReference type="GO" id="GO:0004326">
    <property type="term" value="F:tetrahydrofolylpolyglutamate synthase activity"/>
    <property type="evidence" value="ECO:0007669"/>
    <property type="project" value="UniProtKB-EC"/>
</dbReference>
<sequence length="434" mass="46958">MTLGSLGDWLAYLEQLHPSAIDMGLERSRQVAQQLGLLRPARRVITVTGTNGKGSTCAFVAALLQSQGLKVGIYSSPHLIRYNERVKVQGVEATDLELCNAFAAVEAARGDVTLTYFEMGTLAAFWLFERAQLDVAVLEVGLGGRLDAVNLVDPDIALVTSIGVDHAEYLGNTRESVAFEKAGIFRSGRPALCGDPAPPEPLLAKARELGCPLLLRGRDFDLSTGHDSWNWRGLAAGEQVELHNLPLLDLPMQNAALALQAFALLGYPLQPEAVGRVLAETRLAGRLDRRTVRWQGKRLNLLLDVGHNPHAAHFLAQRMAHRPVSGRRLAVFGLLSDKDLDGVITPLAAVIDEWAVAPLPTSRSRSAEELHSALENLGARVTSYQSVALALEAQCAHATTDDEILLFGSFYCVAEALEWLARHTDEDAANGFAG</sequence>
<evidence type="ECO:0000256" key="9">
    <source>
        <dbReference type="ARBA" id="ARBA00019357"/>
    </source>
</evidence>
<dbReference type="InterPro" id="IPR004101">
    <property type="entry name" value="Mur_ligase_C"/>
</dbReference>
<dbReference type="EMBL" id="CP046441">
    <property type="protein sequence ID" value="QGT82796.1"/>
    <property type="molecule type" value="Genomic_DNA"/>
</dbReference>
<evidence type="ECO:0000259" key="24">
    <source>
        <dbReference type="Pfam" id="PF02875"/>
    </source>
</evidence>
<organism evidence="26 27">
    <name type="scientific">Pseudomonas coronafaciens pv. coronafaciens</name>
    <dbReference type="NCBI Taxonomy" id="235275"/>
    <lineage>
        <taxon>Bacteria</taxon>
        <taxon>Pseudomonadati</taxon>
        <taxon>Pseudomonadota</taxon>
        <taxon>Gammaproteobacteria</taxon>
        <taxon>Pseudomonadales</taxon>
        <taxon>Pseudomonadaceae</taxon>
        <taxon>Pseudomonas</taxon>
        <taxon>Pseudomonas coronafaciens</taxon>
    </lineage>
</organism>
<comment type="catalytic activity">
    <reaction evidence="19">
        <text>(6S)-5,6,7,8-tetrahydrofolyl-(gamma-L-Glu)(n) + L-glutamate + ATP = (6S)-5,6,7,8-tetrahydrofolyl-(gamma-L-Glu)(n+1) + ADP + phosphate + H(+)</text>
        <dbReference type="Rhea" id="RHEA:10580"/>
        <dbReference type="Rhea" id="RHEA-COMP:14738"/>
        <dbReference type="Rhea" id="RHEA-COMP:14740"/>
        <dbReference type="ChEBI" id="CHEBI:15378"/>
        <dbReference type="ChEBI" id="CHEBI:29985"/>
        <dbReference type="ChEBI" id="CHEBI:30616"/>
        <dbReference type="ChEBI" id="CHEBI:43474"/>
        <dbReference type="ChEBI" id="CHEBI:141005"/>
        <dbReference type="ChEBI" id="CHEBI:456216"/>
        <dbReference type="EC" id="6.3.2.17"/>
    </reaction>
</comment>
<keyword evidence="14" id="KW-0460">Magnesium</keyword>
<evidence type="ECO:0000256" key="15">
    <source>
        <dbReference type="ARBA" id="ARBA00022909"/>
    </source>
</evidence>
<comment type="catalytic activity">
    <reaction evidence="22">
        <text>7,8-dihydropteroate + L-glutamate + ATP = 7,8-dihydrofolate + ADP + phosphate + H(+)</text>
        <dbReference type="Rhea" id="RHEA:23584"/>
        <dbReference type="ChEBI" id="CHEBI:15378"/>
        <dbReference type="ChEBI" id="CHEBI:17839"/>
        <dbReference type="ChEBI" id="CHEBI:29985"/>
        <dbReference type="ChEBI" id="CHEBI:30616"/>
        <dbReference type="ChEBI" id="CHEBI:43474"/>
        <dbReference type="ChEBI" id="CHEBI:57451"/>
        <dbReference type="ChEBI" id="CHEBI:456216"/>
        <dbReference type="EC" id="6.3.2.12"/>
    </reaction>
</comment>
<reference evidence="26 27" key="1">
    <citation type="submission" date="2019-11" db="EMBL/GenBank/DDBJ databases">
        <title>Complete genome sequence of Pseudomonas syringae pv. coronafaciens isolate B19001 originated in imported oat cereal.</title>
        <authorList>
            <person name="Kim S.M."/>
            <person name="Lee B.C."/>
            <person name="Seo S.J."/>
            <person name="Lee J.E."/>
            <person name="Choi N.J."/>
            <person name="Park J.H."/>
        </authorList>
    </citation>
    <scope>NUCLEOTIDE SEQUENCE [LARGE SCALE GENOMIC DNA]</scope>
    <source>
        <strain evidence="26 27">B19001</strain>
    </source>
</reference>
<dbReference type="Pfam" id="PF08245">
    <property type="entry name" value="Mur_ligase_M"/>
    <property type="match status" value="1"/>
</dbReference>
<dbReference type="NCBIfam" id="NF008101">
    <property type="entry name" value="PRK10846.1"/>
    <property type="match status" value="1"/>
</dbReference>
<comment type="catalytic activity">
    <reaction evidence="21">
        <text>(6R)-5,10-methylenetetrahydrofolyl-(gamma-L-Glu)(n) + L-glutamate + ATP = (6R)-5,10-methylenetetrahydrofolyl-(gamma-L-Glu)(n+1) + ADP + phosphate + H(+)</text>
        <dbReference type="Rhea" id="RHEA:51912"/>
        <dbReference type="Rhea" id="RHEA-COMP:13257"/>
        <dbReference type="Rhea" id="RHEA-COMP:13258"/>
        <dbReference type="ChEBI" id="CHEBI:15378"/>
        <dbReference type="ChEBI" id="CHEBI:29985"/>
        <dbReference type="ChEBI" id="CHEBI:30616"/>
        <dbReference type="ChEBI" id="CHEBI:43474"/>
        <dbReference type="ChEBI" id="CHEBI:136572"/>
        <dbReference type="ChEBI" id="CHEBI:456216"/>
        <dbReference type="EC" id="6.3.2.17"/>
    </reaction>
</comment>
<dbReference type="Gene3D" id="3.90.190.20">
    <property type="entry name" value="Mur ligase, C-terminal domain"/>
    <property type="match status" value="1"/>
</dbReference>
<comment type="catalytic activity">
    <reaction evidence="20">
        <text>10-formyltetrahydrofolyl-(gamma-L-Glu)(n) + L-glutamate + ATP = 10-formyltetrahydrofolyl-(gamma-L-Glu)(n+1) + ADP + phosphate + H(+)</text>
        <dbReference type="Rhea" id="RHEA:51904"/>
        <dbReference type="Rhea" id="RHEA-COMP:13088"/>
        <dbReference type="Rhea" id="RHEA-COMP:14300"/>
        <dbReference type="ChEBI" id="CHEBI:15378"/>
        <dbReference type="ChEBI" id="CHEBI:29985"/>
        <dbReference type="ChEBI" id="CHEBI:30616"/>
        <dbReference type="ChEBI" id="CHEBI:43474"/>
        <dbReference type="ChEBI" id="CHEBI:134413"/>
        <dbReference type="ChEBI" id="CHEBI:456216"/>
        <dbReference type="EC" id="6.3.2.17"/>
    </reaction>
</comment>
<keyword evidence="11" id="KW-0479">Metal-binding</keyword>
<evidence type="ECO:0000256" key="3">
    <source>
        <dbReference type="ARBA" id="ARBA00004799"/>
    </source>
</evidence>
<comment type="pathway">
    <text evidence="4">Cofactor biosynthesis; tetrahydrofolylpolyglutamate biosynthesis.</text>
</comment>
<evidence type="ECO:0000256" key="17">
    <source>
        <dbReference type="ARBA" id="ARBA00030592"/>
    </source>
</evidence>
<evidence type="ECO:0000256" key="19">
    <source>
        <dbReference type="ARBA" id="ARBA00047493"/>
    </source>
</evidence>
<proteinExistence type="inferred from homology"/>
<dbReference type="PIRSF" id="PIRSF001563">
    <property type="entry name" value="Folylpolyglu_synth"/>
    <property type="match status" value="1"/>
</dbReference>
<evidence type="ECO:0000256" key="10">
    <source>
        <dbReference type="ARBA" id="ARBA00022598"/>
    </source>
</evidence>
<dbReference type="SUPFAM" id="SSF53623">
    <property type="entry name" value="MurD-like peptide ligases, catalytic domain"/>
    <property type="match status" value="1"/>
</dbReference>
<dbReference type="NCBIfam" id="TIGR01499">
    <property type="entry name" value="folC"/>
    <property type="match status" value="1"/>
</dbReference>
<evidence type="ECO:0000256" key="6">
    <source>
        <dbReference type="ARBA" id="ARBA00011245"/>
    </source>
</evidence>
<dbReference type="FunFam" id="3.40.1190.10:FF:000004">
    <property type="entry name" value="Dihydrofolate synthase/folylpolyglutamate synthase"/>
    <property type="match status" value="1"/>
</dbReference>
<dbReference type="InterPro" id="IPR013221">
    <property type="entry name" value="Mur_ligase_cen"/>
</dbReference>
<evidence type="ECO:0000256" key="14">
    <source>
        <dbReference type="ARBA" id="ARBA00022842"/>
    </source>
</evidence>
<dbReference type="PANTHER" id="PTHR11136:SF0">
    <property type="entry name" value="DIHYDROFOLATE SYNTHETASE-RELATED"/>
    <property type="match status" value="1"/>
</dbReference>
<evidence type="ECO:0000256" key="4">
    <source>
        <dbReference type="ARBA" id="ARBA00005150"/>
    </source>
</evidence>
<evidence type="ECO:0000256" key="21">
    <source>
        <dbReference type="ARBA" id="ARBA00049035"/>
    </source>
</evidence>
<dbReference type="Proteomes" id="UP000423413">
    <property type="component" value="Chromosome"/>
</dbReference>
<dbReference type="EC" id="6.3.2.12" evidence="7"/>
<evidence type="ECO:0000256" key="12">
    <source>
        <dbReference type="ARBA" id="ARBA00022741"/>
    </source>
</evidence>
<evidence type="ECO:0000313" key="27">
    <source>
        <dbReference type="Proteomes" id="UP000423413"/>
    </source>
</evidence>
<evidence type="ECO:0000256" key="8">
    <source>
        <dbReference type="ARBA" id="ARBA00013025"/>
    </source>
</evidence>
<dbReference type="InterPro" id="IPR001645">
    <property type="entry name" value="Folylpolyglutamate_synth"/>
</dbReference>
<evidence type="ECO:0000256" key="20">
    <source>
        <dbReference type="ARBA" id="ARBA00047808"/>
    </source>
</evidence>
<evidence type="ECO:0000259" key="25">
    <source>
        <dbReference type="Pfam" id="PF08245"/>
    </source>
</evidence>
<dbReference type="GO" id="GO:0046872">
    <property type="term" value="F:metal ion binding"/>
    <property type="evidence" value="ECO:0007669"/>
    <property type="project" value="UniProtKB-KW"/>
</dbReference>
<gene>
    <name evidence="26" type="primary">folC</name>
    <name evidence="26" type="ORF">GMO17_17270</name>
</gene>